<gene>
    <name evidence="1" type="ORF">GCM10007414_02880</name>
</gene>
<dbReference type="Gene3D" id="3.20.20.100">
    <property type="entry name" value="NADP-dependent oxidoreductase domain"/>
    <property type="match status" value="1"/>
</dbReference>
<protein>
    <recommendedName>
        <fullName evidence="3">NADP-dependent oxidoreductase domain-containing protein</fullName>
    </recommendedName>
</protein>
<dbReference type="InterPro" id="IPR036812">
    <property type="entry name" value="NAD(P)_OxRdtase_dom_sf"/>
</dbReference>
<dbReference type="Proteomes" id="UP000651977">
    <property type="component" value="Unassembled WGS sequence"/>
</dbReference>
<proteinExistence type="predicted"/>
<organism evidence="1 2">
    <name type="scientific">Agarivorans gilvus</name>
    <dbReference type="NCBI Taxonomy" id="680279"/>
    <lineage>
        <taxon>Bacteria</taxon>
        <taxon>Pseudomonadati</taxon>
        <taxon>Pseudomonadota</taxon>
        <taxon>Gammaproteobacteria</taxon>
        <taxon>Alteromonadales</taxon>
        <taxon>Alteromonadaceae</taxon>
        <taxon>Agarivorans</taxon>
    </lineage>
</organism>
<name>A0ABQ1HVK2_9ALTE</name>
<sequence length="50" mass="5698">MPIGGGHYKPFEEKVLQDIAQAHGKTIAQVRLRWNIQRGATVFPKSTRQH</sequence>
<dbReference type="SUPFAM" id="SSF51430">
    <property type="entry name" value="NAD(P)-linked oxidoreductase"/>
    <property type="match status" value="1"/>
</dbReference>
<keyword evidence="2" id="KW-1185">Reference proteome</keyword>
<accession>A0ABQ1HVK2</accession>
<evidence type="ECO:0000313" key="1">
    <source>
        <dbReference type="EMBL" id="GGA93592.1"/>
    </source>
</evidence>
<evidence type="ECO:0008006" key="3">
    <source>
        <dbReference type="Google" id="ProtNLM"/>
    </source>
</evidence>
<dbReference type="EMBL" id="BMDY01000001">
    <property type="protein sequence ID" value="GGA93592.1"/>
    <property type="molecule type" value="Genomic_DNA"/>
</dbReference>
<evidence type="ECO:0000313" key="2">
    <source>
        <dbReference type="Proteomes" id="UP000651977"/>
    </source>
</evidence>
<reference evidence="2" key="1">
    <citation type="journal article" date="2019" name="Int. J. Syst. Evol. Microbiol.">
        <title>The Global Catalogue of Microorganisms (GCM) 10K type strain sequencing project: providing services to taxonomists for standard genome sequencing and annotation.</title>
        <authorList>
            <consortium name="The Broad Institute Genomics Platform"/>
            <consortium name="The Broad Institute Genome Sequencing Center for Infectious Disease"/>
            <person name="Wu L."/>
            <person name="Ma J."/>
        </authorList>
    </citation>
    <scope>NUCLEOTIDE SEQUENCE [LARGE SCALE GENOMIC DNA]</scope>
    <source>
        <strain evidence="2">CGMCC 1.10131</strain>
    </source>
</reference>
<comment type="caution">
    <text evidence="1">The sequence shown here is derived from an EMBL/GenBank/DDBJ whole genome shotgun (WGS) entry which is preliminary data.</text>
</comment>